<keyword evidence="2" id="KW-0677">Repeat</keyword>
<evidence type="ECO:0000256" key="2">
    <source>
        <dbReference type="ARBA" id="ARBA00022737"/>
    </source>
</evidence>
<accession>A0AAE0GI64</accession>
<keyword evidence="3" id="KW-0175">Coiled coil</keyword>
<comment type="similarity">
    <text evidence="1">Belongs to the beta-catenin family.</text>
</comment>
<organism evidence="5 6">
    <name type="scientific">Cymbomonas tetramitiformis</name>
    <dbReference type="NCBI Taxonomy" id="36881"/>
    <lineage>
        <taxon>Eukaryota</taxon>
        <taxon>Viridiplantae</taxon>
        <taxon>Chlorophyta</taxon>
        <taxon>Pyramimonadophyceae</taxon>
        <taxon>Pyramimonadales</taxon>
        <taxon>Pyramimonadaceae</taxon>
        <taxon>Cymbomonas</taxon>
    </lineage>
</organism>
<dbReference type="Gene3D" id="1.25.10.10">
    <property type="entry name" value="Leucine-rich Repeat Variant"/>
    <property type="match status" value="4"/>
</dbReference>
<protein>
    <submittedName>
        <fullName evidence="5">Uncharacterized protein</fullName>
    </submittedName>
</protein>
<evidence type="ECO:0000256" key="1">
    <source>
        <dbReference type="ARBA" id="ARBA00005462"/>
    </source>
</evidence>
<dbReference type="Proteomes" id="UP001190700">
    <property type="component" value="Unassembled WGS sequence"/>
</dbReference>
<reference evidence="5 6" key="1">
    <citation type="journal article" date="2015" name="Genome Biol. Evol.">
        <title>Comparative Genomics of a Bacterivorous Green Alga Reveals Evolutionary Causalities and Consequences of Phago-Mixotrophic Mode of Nutrition.</title>
        <authorList>
            <person name="Burns J.A."/>
            <person name="Paasch A."/>
            <person name="Narechania A."/>
            <person name="Kim E."/>
        </authorList>
    </citation>
    <scope>NUCLEOTIDE SEQUENCE [LARGE SCALE GENOMIC DNA]</scope>
    <source>
        <strain evidence="5 6">PLY_AMNH</strain>
    </source>
</reference>
<dbReference type="SUPFAM" id="SSF48371">
    <property type="entry name" value="ARM repeat"/>
    <property type="match status" value="2"/>
</dbReference>
<evidence type="ECO:0000313" key="5">
    <source>
        <dbReference type="EMBL" id="KAK3278516.1"/>
    </source>
</evidence>
<dbReference type="PANTHER" id="PTHR47249">
    <property type="entry name" value="VACUOLAR PROTEIN 8"/>
    <property type="match status" value="1"/>
</dbReference>
<dbReference type="EMBL" id="LGRX02005398">
    <property type="protein sequence ID" value="KAK3278516.1"/>
    <property type="molecule type" value="Genomic_DNA"/>
</dbReference>
<proteinExistence type="inferred from homology"/>
<evidence type="ECO:0000256" key="3">
    <source>
        <dbReference type="SAM" id="Coils"/>
    </source>
</evidence>
<evidence type="ECO:0000256" key="4">
    <source>
        <dbReference type="SAM" id="MobiDB-lite"/>
    </source>
</evidence>
<feature type="non-terminal residue" evidence="5">
    <location>
        <position position="1243"/>
    </location>
</feature>
<dbReference type="InterPro" id="IPR011989">
    <property type="entry name" value="ARM-like"/>
</dbReference>
<dbReference type="GO" id="GO:0071562">
    <property type="term" value="P:nucleus-vacuole junction assembly"/>
    <property type="evidence" value="ECO:0007669"/>
    <property type="project" value="InterPro"/>
</dbReference>
<dbReference type="AlphaFoldDB" id="A0AAE0GI64"/>
<keyword evidence="6" id="KW-1185">Reference proteome</keyword>
<dbReference type="InterPro" id="IPR045156">
    <property type="entry name" value="Vac8"/>
</dbReference>
<feature type="coiled-coil region" evidence="3">
    <location>
        <begin position="863"/>
        <end position="890"/>
    </location>
</feature>
<name>A0AAE0GI64_9CHLO</name>
<dbReference type="InterPro" id="IPR016024">
    <property type="entry name" value="ARM-type_fold"/>
</dbReference>
<feature type="region of interest" description="Disordered" evidence="4">
    <location>
        <begin position="1209"/>
        <end position="1243"/>
    </location>
</feature>
<comment type="caution">
    <text evidence="5">The sequence shown here is derived from an EMBL/GenBank/DDBJ whole genome shotgun (WGS) entry which is preliminary data.</text>
</comment>
<dbReference type="GO" id="GO:0043495">
    <property type="term" value="F:protein-membrane adaptor activity"/>
    <property type="evidence" value="ECO:0007669"/>
    <property type="project" value="InterPro"/>
</dbReference>
<dbReference type="PANTHER" id="PTHR47249:SF1">
    <property type="entry name" value="VACUOLAR PROTEIN 8"/>
    <property type="match status" value="1"/>
</dbReference>
<evidence type="ECO:0000313" key="6">
    <source>
        <dbReference type="Proteomes" id="UP001190700"/>
    </source>
</evidence>
<gene>
    <name evidence="5" type="ORF">CYMTET_13552</name>
</gene>
<feature type="region of interest" description="Disordered" evidence="4">
    <location>
        <begin position="1154"/>
        <end position="1197"/>
    </location>
</feature>
<sequence>MSTRRSPSRAKTPKTPTGASVFTVLKAVTNFEHGVKEKRAEREALYNQIDWENLPGPLFRVRFTLVSEKPVVDRNGGYLIPDTVHEIPLTQGLELDDVRKYIISLFNIDDVYRVEIIGKTPRQWQSVRVNLNFKKYLYDERLPGYGPTMIKLTQQSEWKEVVAGHPWDGVERCKRIVGFLMEKLSAQSAELQQEGAEGFAELSTNRELHQYITHDVLMTLVKRLELRGGQEKLIHNALLAVWALSVTSAPRRTFLELGALARVLQVLRAVLGPGSFASSRRLQPAVRASLRQLCIGCFCMLVCDKPGRAKLQAHILHEEQSSVRTGGPPLNGLQLLAELAIGGPGALEVLEEAPLHTYLPGTLSDTAAECLGSLLYQDNAVRMMYGRTNGLRSLVPLLCCKSHTIKFAASAAVCAFSVTAEGRSLLATSPCLTQLFEHLTNIALAVVKAAQGGETSVQLRTAGQRLAHALWGCCKAASVPVGGRREIRGISFSLEAFQTFLQAITGAAQCAMLESMAFCMTSGLCALAQDRHLVGLLLTINVEEALLQLLGARSPRIQAIAMSAVGTPWHYGAVPSARAAHRGYCGALRDPSASSDLQYGQRSAAGGMRQGGREAAGIVAGFVLEHEEVEFGLLSPRLGAQREAQLLPPLRGDPHYQHRLQLLSPPLISSLLKVQADISSLDLQPWTSLDVSHGLSMNLMLLSTVTPPPASCARAGAVGGVRGKDELHRLVELLGSPSAHIVREAATAMWALFHEAENMDRACAVGAVEGLLKALSFWQPQIAHLTDQEAVEVKTVECVLAALWLLLEHPGKWLHDRESWKEVLMLQAAPAEYQEEEPVPEEQASQGSGFDEEAFWEEQKRKYEEQEAIREQEEIAAEEARLKAEEEAKLAALNPPPTPPPPAETFDYLDIPVSARATVDDVATLVEVMKMRDGDENTRDNVKELAANILHVLVQRHCAFRHETAESDVGTALLLAANSSQCTEGLRNSAARLFHELSASGEFHETLGGGGGLHEEAVVSLMRSGCSILEARGTRMAAGLVVDLDGKSRLATVQGVEALVGLVEVERLRPRDAYTSDTEYYSLTALLNLSSTTDHQVNICRLGLATLLRVTSNHCTSEMCRVLARGALENIAQHPSNRTLMFTAELRKKALHLKSSGASRDAPTLPGTRLAPLSGSPKDRRMIGVKSASPDLDPLETRAVQERFSDWLDDAFPKVPNPHRSPLPVGGQGDRASSEGSAKPHPL</sequence>